<dbReference type="STRING" id="36166.T1GKP0"/>
<proteinExistence type="predicted"/>
<feature type="transmembrane region" description="Helical" evidence="9">
    <location>
        <begin position="144"/>
        <end position="164"/>
    </location>
</feature>
<dbReference type="AlphaFoldDB" id="T1GKP0"/>
<evidence type="ECO:0000256" key="2">
    <source>
        <dbReference type="ARBA" id="ARBA00022448"/>
    </source>
</evidence>
<evidence type="ECO:0000256" key="1">
    <source>
        <dbReference type="ARBA" id="ARBA00004141"/>
    </source>
</evidence>
<evidence type="ECO:0000256" key="5">
    <source>
        <dbReference type="ARBA" id="ARBA00022989"/>
    </source>
</evidence>
<protein>
    <recommendedName>
        <fullName evidence="10">Amino acid transporter transmembrane domain-containing protein</fullName>
    </recommendedName>
</protein>
<name>T1GKP0_MEGSC</name>
<accession>T1GKP0</accession>
<keyword evidence="2" id="KW-0813">Transport</keyword>
<dbReference type="HOGENOM" id="CLU_017674_0_0_1"/>
<dbReference type="EMBL" id="CAQQ02003099">
    <property type="status" value="NOT_ANNOTATED_CDS"/>
    <property type="molecule type" value="Genomic_DNA"/>
</dbReference>
<evidence type="ECO:0000313" key="11">
    <source>
        <dbReference type="EnsemblMetazoa" id="MESCA004067-PA"/>
    </source>
</evidence>
<evidence type="ECO:0000256" key="4">
    <source>
        <dbReference type="ARBA" id="ARBA00022970"/>
    </source>
</evidence>
<feature type="region of interest" description="Disordered" evidence="8">
    <location>
        <begin position="675"/>
        <end position="714"/>
    </location>
</feature>
<feature type="transmembrane region" description="Helical" evidence="9">
    <location>
        <begin position="119"/>
        <end position="137"/>
    </location>
</feature>
<feature type="coiled-coil region" evidence="7">
    <location>
        <begin position="458"/>
        <end position="503"/>
    </location>
</feature>
<dbReference type="Proteomes" id="UP000015102">
    <property type="component" value="Unassembled WGS sequence"/>
</dbReference>
<feature type="domain" description="Amino acid transporter transmembrane" evidence="10">
    <location>
        <begin position="7"/>
        <end position="379"/>
    </location>
</feature>
<organism evidence="11 12">
    <name type="scientific">Megaselia scalaris</name>
    <name type="common">Humpbacked fly</name>
    <name type="synonym">Phora scalaris</name>
    <dbReference type="NCBI Taxonomy" id="36166"/>
    <lineage>
        <taxon>Eukaryota</taxon>
        <taxon>Metazoa</taxon>
        <taxon>Ecdysozoa</taxon>
        <taxon>Arthropoda</taxon>
        <taxon>Hexapoda</taxon>
        <taxon>Insecta</taxon>
        <taxon>Pterygota</taxon>
        <taxon>Neoptera</taxon>
        <taxon>Endopterygota</taxon>
        <taxon>Diptera</taxon>
        <taxon>Brachycera</taxon>
        <taxon>Muscomorpha</taxon>
        <taxon>Platypezoidea</taxon>
        <taxon>Phoridae</taxon>
        <taxon>Megaseliini</taxon>
        <taxon>Megaselia</taxon>
    </lineage>
</organism>
<feature type="transmembrane region" description="Helical" evidence="9">
    <location>
        <begin position="260"/>
        <end position="281"/>
    </location>
</feature>
<evidence type="ECO:0000256" key="7">
    <source>
        <dbReference type="SAM" id="Coils"/>
    </source>
</evidence>
<evidence type="ECO:0000256" key="9">
    <source>
        <dbReference type="SAM" id="Phobius"/>
    </source>
</evidence>
<keyword evidence="3 9" id="KW-0812">Transmembrane</keyword>
<evidence type="ECO:0000256" key="6">
    <source>
        <dbReference type="ARBA" id="ARBA00023136"/>
    </source>
</evidence>
<feature type="transmembrane region" description="Helical" evidence="9">
    <location>
        <begin position="30"/>
        <end position="53"/>
    </location>
</feature>
<dbReference type="GO" id="GO:0016020">
    <property type="term" value="C:membrane"/>
    <property type="evidence" value="ECO:0007669"/>
    <property type="project" value="UniProtKB-SubCell"/>
</dbReference>
<evidence type="ECO:0000313" key="12">
    <source>
        <dbReference type="Proteomes" id="UP000015102"/>
    </source>
</evidence>
<evidence type="ECO:0000259" key="10">
    <source>
        <dbReference type="Pfam" id="PF01490"/>
    </source>
</evidence>
<feature type="transmembrane region" description="Helical" evidence="9">
    <location>
        <begin position="327"/>
        <end position="348"/>
    </location>
</feature>
<evidence type="ECO:0000256" key="3">
    <source>
        <dbReference type="ARBA" id="ARBA00022692"/>
    </source>
</evidence>
<feature type="transmembrane region" description="Helical" evidence="9">
    <location>
        <begin position="78"/>
        <end position="99"/>
    </location>
</feature>
<dbReference type="InterPro" id="IPR013057">
    <property type="entry name" value="AA_transpt_TM"/>
</dbReference>
<feature type="transmembrane region" description="Helical" evidence="9">
    <location>
        <begin position="7"/>
        <end position="24"/>
    </location>
</feature>
<dbReference type="EnsemblMetazoa" id="MESCA004067-RA">
    <property type="protein sequence ID" value="MESCA004067-PA"/>
    <property type="gene ID" value="MESCA004067"/>
</dbReference>
<sequence length="714" mass="80051">MHINHHVMTLANSIIGVGILAMPYCFQKCGVILSILLLVLSNLITRSCCHFLIKSSLLTRRKSIEFLALHAFGASGKLLVELMIVGYMIGTCVAYFVVLGDLGPQILSTWFHFDPSHNIREWLMIVVTLFCILPLGMLKNVDSLAAVCTASIGFYFCLVIKIVFESEHHILENDWEDKIIYGGQLDCYSVSQFSVWRYRVKCKFLKSLKSVEKLDDIVKNALTICCIVYISCGFFGYVAFCNKEFSGNILTSFSPTFASDVIRIGFLLSVCFSFPLVIFPCRASIFSFMYKKDSSHFIPEGPFRGITIFIIVVSLFLALLIPSIELVIGLVGSTIGIAICIMFPAACFRRIIKKESNEKTLAQIIVAGGFILMILGTYANLNAIDEKRSGAHLASDIQQKIPEIQQSTPTFRLKEEPIVIVHKNVSITAEKKKDNPKFSPISPQPEPEIQDLELKKTKDELKLTKELLEKKVGQLKEAQDLVVEKLGEVVDKVEEIAKEIKDDKQEDVPVVKEVPKVEDILLKVQEIKRTIDVDSVALPKDSLIDRLTKNGSKNGVEKLEAKEEKVEKLVEVTKDIVKKVEEVKNIEEIKKVDDLKAKVEPKVTAKVEPNVSKNSDPEVQKEEPKVVKPIPLAVLINSSKVDVPGIKKEESPVIVKNETAVKEEDLQNANIEAIRRDLLEEKKPEDPPIKVVKRSVEETQKDCTKKPSKHSDET</sequence>
<comment type="subcellular location">
    <subcellularLocation>
        <location evidence="1">Membrane</location>
        <topology evidence="1">Multi-pass membrane protein</topology>
    </subcellularLocation>
</comment>
<reference evidence="12" key="1">
    <citation type="submission" date="2013-02" db="EMBL/GenBank/DDBJ databases">
        <authorList>
            <person name="Hughes D."/>
        </authorList>
    </citation>
    <scope>NUCLEOTIDE SEQUENCE</scope>
    <source>
        <strain>Durham</strain>
        <strain evidence="12">NC isolate 2 -- Noor lab</strain>
    </source>
</reference>
<feature type="transmembrane region" description="Helical" evidence="9">
    <location>
        <begin position="302"/>
        <end position="321"/>
    </location>
</feature>
<keyword evidence="5 9" id="KW-1133">Transmembrane helix</keyword>
<reference evidence="11" key="2">
    <citation type="submission" date="2015-06" db="UniProtKB">
        <authorList>
            <consortium name="EnsemblMetazoa"/>
        </authorList>
    </citation>
    <scope>IDENTIFICATION</scope>
</reference>
<dbReference type="PANTHER" id="PTHR22950:SF646">
    <property type="entry name" value="SODIUM-COUPLED NEUTRAL AMINO ACID TRANSPORTER 10-RELATED"/>
    <property type="match status" value="1"/>
</dbReference>
<keyword evidence="6 9" id="KW-0472">Membrane</keyword>
<evidence type="ECO:0000256" key="8">
    <source>
        <dbReference type="SAM" id="MobiDB-lite"/>
    </source>
</evidence>
<feature type="transmembrane region" description="Helical" evidence="9">
    <location>
        <begin position="217"/>
        <end position="240"/>
    </location>
</feature>
<dbReference type="Pfam" id="PF01490">
    <property type="entry name" value="Aa_trans"/>
    <property type="match status" value="1"/>
</dbReference>
<dbReference type="GO" id="GO:0015179">
    <property type="term" value="F:L-amino acid transmembrane transporter activity"/>
    <property type="evidence" value="ECO:0007669"/>
    <property type="project" value="TreeGrafter"/>
</dbReference>
<keyword evidence="12" id="KW-1185">Reference proteome</keyword>
<dbReference type="PANTHER" id="PTHR22950">
    <property type="entry name" value="AMINO ACID TRANSPORTER"/>
    <property type="match status" value="1"/>
</dbReference>
<keyword evidence="4" id="KW-0029">Amino-acid transport</keyword>
<keyword evidence="7" id="KW-0175">Coiled coil</keyword>
<feature type="transmembrane region" description="Helical" evidence="9">
    <location>
        <begin position="360"/>
        <end position="379"/>
    </location>
</feature>
<feature type="transmembrane region" description="Helical" evidence="9">
    <location>
        <begin position="179"/>
        <end position="196"/>
    </location>
</feature>